<keyword evidence="1" id="KW-0472">Membrane</keyword>
<feature type="domain" description="ISXO2-like transposase" evidence="2">
    <location>
        <begin position="226"/>
        <end position="381"/>
    </location>
</feature>
<evidence type="ECO:0000313" key="3">
    <source>
        <dbReference type="EMBL" id="CAG22698.1"/>
    </source>
</evidence>
<dbReference type="PANTHER" id="PTHR33293">
    <property type="entry name" value="INSERTION ELEMENT IS1 1 PROTEIN INSB-RELATED"/>
    <property type="match status" value="1"/>
</dbReference>
<dbReference type="InterPro" id="IPR024445">
    <property type="entry name" value="Tnp_ISXO2-like"/>
</dbReference>
<dbReference type="STRING" id="298386.PBPRB0826"/>
<organism evidence="3 4">
    <name type="scientific">Photobacterium profundum (strain SS9)</name>
    <dbReference type="NCBI Taxonomy" id="298386"/>
    <lineage>
        <taxon>Bacteria</taxon>
        <taxon>Pseudomonadati</taxon>
        <taxon>Pseudomonadota</taxon>
        <taxon>Gammaproteobacteria</taxon>
        <taxon>Vibrionales</taxon>
        <taxon>Vibrionaceae</taxon>
        <taxon>Photobacterium</taxon>
    </lineage>
</organism>
<evidence type="ECO:0000256" key="1">
    <source>
        <dbReference type="SAM" id="Phobius"/>
    </source>
</evidence>
<dbReference type="AlphaFoldDB" id="Q6LJ32"/>
<feature type="transmembrane region" description="Helical" evidence="1">
    <location>
        <begin position="52"/>
        <end position="76"/>
    </location>
</feature>
<dbReference type="EMBL" id="CR378677">
    <property type="protein sequence ID" value="CAG22698.1"/>
    <property type="molecule type" value="Genomic_DNA"/>
</dbReference>
<evidence type="ECO:0000313" key="4">
    <source>
        <dbReference type="Proteomes" id="UP000000593"/>
    </source>
</evidence>
<dbReference type="PANTHER" id="PTHR33293:SF1">
    <property type="entry name" value="INSERTION ELEMENT IS1 1 PROTEIN INSB-RELATED"/>
    <property type="match status" value="1"/>
</dbReference>
<dbReference type="HOGENOM" id="CLU_048546_0_1_6"/>
<dbReference type="SMART" id="SM01126">
    <property type="entry name" value="DDE_Tnp_IS1595"/>
    <property type="match status" value="1"/>
</dbReference>
<protein>
    <recommendedName>
        <fullName evidence="2">ISXO2-like transposase domain-containing protein</fullName>
    </recommendedName>
</protein>
<gene>
    <name evidence="3" type="ordered locus">PBPRB0826</name>
</gene>
<dbReference type="KEGG" id="ppr:PBPRB0826"/>
<name>Q6LJ32_PHOPR</name>
<dbReference type="NCBIfam" id="NF033547">
    <property type="entry name" value="transpos_IS1595"/>
    <property type="match status" value="1"/>
</dbReference>
<accession>Q6LJ32</accession>
<sequence>MINILNTAKAVFCFSLIFCVTVSYRVFCYLQHGMYIYPSYLKMLVSARICWALGKALIWLCSIKMLTTLISVVNSLKVKAMRAKTFTYRLKYITQLLLDMTPAQREQVKLNIQSIQPEITVGDIIQPIFDISPQCPHCHSLHFNKWGKSGSVQRYRCKECAKTFNIKTKTPLAKLHKCDLWLQYAECMELKLPLRQAAKICNINLKTAFLWRHRFLEAQSEQYKDKLSGIIEVDEFFLAYSEKGTKKLNGDRVARKRGGEVDKRKRGEQVAVLLSIDRSKHMIDGVLADDTASEISSHLEPYIVKDSILCSDGAWAYVSIAEETNCDHKRLISNENRVQDKIYHIQTVNGAIAHFKGWIDIKMRGVATKYLPHYLAWFRESYAGLNFQQMLVAAYR</sequence>
<keyword evidence="1" id="KW-0812">Transmembrane</keyword>
<reference evidence="4" key="1">
    <citation type="journal article" date="2005" name="Science">
        <title>Life at depth: Photobacterium profundum genome sequence and expression analysis.</title>
        <authorList>
            <person name="Vezzi A."/>
            <person name="Campanaro S."/>
            <person name="D'Angelo M."/>
            <person name="Simonato F."/>
            <person name="Vitulo N."/>
            <person name="Lauro F.M."/>
            <person name="Cestaro A."/>
            <person name="Malacrida G."/>
            <person name="Simionati B."/>
            <person name="Cannata N."/>
            <person name="Romualdi C."/>
            <person name="Bartlett D.H."/>
            <person name="Valle G."/>
        </authorList>
    </citation>
    <scope>NUCLEOTIDE SEQUENCE [LARGE SCALE GENOMIC DNA]</scope>
    <source>
        <strain evidence="4">ATCC BAA-1253 / SS9</strain>
    </source>
</reference>
<evidence type="ECO:0000259" key="2">
    <source>
        <dbReference type="SMART" id="SM01126"/>
    </source>
</evidence>
<keyword evidence="4" id="KW-1185">Reference proteome</keyword>
<keyword evidence="1" id="KW-1133">Transmembrane helix</keyword>
<proteinExistence type="predicted"/>
<dbReference type="Pfam" id="PF12762">
    <property type="entry name" value="DDE_Tnp_IS1595"/>
    <property type="match status" value="1"/>
</dbReference>
<dbReference type="eggNOG" id="COG3677">
    <property type="taxonomic scope" value="Bacteria"/>
</dbReference>
<dbReference type="Proteomes" id="UP000000593">
    <property type="component" value="Chromosome 2"/>
</dbReference>
<dbReference type="InterPro" id="IPR051354">
    <property type="entry name" value="Transposase_27_IS1"/>
</dbReference>